<accession>A0A667XZV1</accession>
<dbReference type="InParanoid" id="A0A667XZV1"/>
<dbReference type="Proteomes" id="UP000472263">
    <property type="component" value="Chromosome 8"/>
</dbReference>
<keyword evidence="3" id="KW-1185">Reference proteome</keyword>
<reference evidence="2" key="3">
    <citation type="submission" date="2025-09" db="UniProtKB">
        <authorList>
            <consortium name="Ensembl"/>
        </authorList>
    </citation>
    <scope>IDENTIFICATION</scope>
</reference>
<feature type="signal peptide" evidence="1">
    <location>
        <begin position="1"/>
        <end position="21"/>
    </location>
</feature>
<organism evidence="2 3">
    <name type="scientific">Myripristis murdjan</name>
    <name type="common">pinecone soldierfish</name>
    <dbReference type="NCBI Taxonomy" id="586833"/>
    <lineage>
        <taxon>Eukaryota</taxon>
        <taxon>Metazoa</taxon>
        <taxon>Chordata</taxon>
        <taxon>Craniata</taxon>
        <taxon>Vertebrata</taxon>
        <taxon>Euteleostomi</taxon>
        <taxon>Actinopterygii</taxon>
        <taxon>Neopterygii</taxon>
        <taxon>Teleostei</taxon>
        <taxon>Neoteleostei</taxon>
        <taxon>Acanthomorphata</taxon>
        <taxon>Holocentriformes</taxon>
        <taxon>Holocentridae</taxon>
        <taxon>Myripristis</taxon>
    </lineage>
</organism>
<dbReference type="AlphaFoldDB" id="A0A667XZV1"/>
<sequence length="74" mass="8270">SSFLILCVCVCRTWLSLRGWASNDFCTAGTGENHCYSNINYSRRTFVNISSSCQLLSGHKACGEDRAMLLQKNM</sequence>
<name>A0A667XZV1_9TELE</name>
<protein>
    <submittedName>
        <fullName evidence="2">Uncharacterized protein</fullName>
    </submittedName>
</protein>
<evidence type="ECO:0000313" key="2">
    <source>
        <dbReference type="Ensembl" id="ENSMMDP00005023175.1"/>
    </source>
</evidence>
<keyword evidence="1" id="KW-0732">Signal</keyword>
<proteinExistence type="predicted"/>
<reference evidence="2" key="1">
    <citation type="submission" date="2019-06" db="EMBL/GenBank/DDBJ databases">
        <authorList>
            <consortium name="Wellcome Sanger Institute Data Sharing"/>
        </authorList>
    </citation>
    <scope>NUCLEOTIDE SEQUENCE [LARGE SCALE GENOMIC DNA]</scope>
</reference>
<feature type="chain" id="PRO_5025346541" evidence="1">
    <location>
        <begin position="22"/>
        <end position="74"/>
    </location>
</feature>
<evidence type="ECO:0000256" key="1">
    <source>
        <dbReference type="SAM" id="SignalP"/>
    </source>
</evidence>
<dbReference type="Ensembl" id="ENSMMDT00005023679.1">
    <property type="protein sequence ID" value="ENSMMDP00005023175.1"/>
    <property type="gene ID" value="ENSMMDG00005011186.1"/>
</dbReference>
<evidence type="ECO:0000313" key="3">
    <source>
        <dbReference type="Proteomes" id="UP000472263"/>
    </source>
</evidence>
<reference evidence="2" key="2">
    <citation type="submission" date="2025-08" db="UniProtKB">
        <authorList>
            <consortium name="Ensembl"/>
        </authorList>
    </citation>
    <scope>IDENTIFICATION</scope>
</reference>